<dbReference type="InterPro" id="IPR050378">
    <property type="entry name" value="Metallo-dep_Hydrolases_sf"/>
</dbReference>
<dbReference type="AlphaFoldDB" id="A0A6L3VAA1"/>
<proteinExistence type="predicted"/>
<dbReference type="InterPro" id="IPR011059">
    <property type="entry name" value="Metal-dep_hydrolase_composite"/>
</dbReference>
<organism evidence="2 3">
    <name type="scientific">Cytobacillus depressus</name>
    <dbReference type="NCBI Taxonomy" id="1602942"/>
    <lineage>
        <taxon>Bacteria</taxon>
        <taxon>Bacillati</taxon>
        <taxon>Bacillota</taxon>
        <taxon>Bacilli</taxon>
        <taxon>Bacillales</taxon>
        <taxon>Bacillaceae</taxon>
        <taxon>Cytobacillus</taxon>
    </lineage>
</organism>
<dbReference type="Gene3D" id="3.30.1490.130">
    <property type="entry name" value="D-aminoacylase. Domain 3"/>
    <property type="match status" value="1"/>
</dbReference>
<keyword evidence="3" id="KW-1185">Reference proteome</keyword>
<dbReference type="SUPFAM" id="SSF51338">
    <property type="entry name" value="Composite domain of metallo-dependent hydrolases"/>
    <property type="match status" value="2"/>
</dbReference>
<dbReference type="RefSeq" id="WP_151533334.1">
    <property type="nucleotide sequence ID" value="NZ_WBOS01000001.1"/>
</dbReference>
<reference evidence="2 3" key="1">
    <citation type="journal article" date="2016" name="Antonie Van Leeuwenhoek">
        <title>Bacillus depressus sp. nov., isolated from soil of a sunflower field.</title>
        <authorList>
            <person name="Wei X."/>
            <person name="Xin D."/>
            <person name="Xin Y."/>
            <person name="Zhang H."/>
            <person name="Wang T."/>
            <person name="Zhang J."/>
        </authorList>
    </citation>
    <scope>NUCLEOTIDE SEQUENCE [LARGE SCALE GENOMIC DNA]</scope>
    <source>
        <strain evidence="2 3">BZ1</strain>
    </source>
</reference>
<sequence>MLDILIKNGKVFDGTRNPYTKLDIGIKNGKIVNLQKNISEEAEKVIDATGLAVSPGFIDTHVHSDLMWKKPEVHAIKIKQGVTTELLGQDGISVAPVSDATKPLWQAQLKGLNGDIGDWPWDSIESYLDHLQTLKAWTNTAYLVPHGNIRTLVMGFDKREATEEERKAMRLLVEQGMREGAVGFSTGLVYPPNSFCATEELVEICKGVATYDGCFVVHMRNESNHILAALNEMHEVAIKSGVRLHISHLKVIGLRNRKLYKDVMEKIEELRREGVEITFDQYPYTAASTVFSAILPPWVHDGGTEKMLKRLRDEDDRQKIKNDFQNDLSYENWVFNCGWENIVISSIDVTEFKRFEGKSVKEIAEVFNHPPDDLALDLLQKAEGNVTMVIHWGLEEDIISSMRSPYHIVGSDSIFGGKPHPRLSGTQPRILGRYVRELNILSLEEAIHHMTGAAAQLLRLKDRGLIREQFWADIVVFNPEKINDTATFENPLLEPEGIEYVLVNGAICVEKGECLDSLFGQVIKRTSEK</sequence>
<dbReference type="GO" id="GO:0005829">
    <property type="term" value="C:cytosol"/>
    <property type="evidence" value="ECO:0007669"/>
    <property type="project" value="TreeGrafter"/>
</dbReference>
<evidence type="ECO:0000259" key="1">
    <source>
        <dbReference type="Pfam" id="PF07969"/>
    </source>
</evidence>
<feature type="domain" description="Amidohydrolase 3" evidence="1">
    <location>
        <begin position="44"/>
        <end position="271"/>
    </location>
</feature>
<gene>
    <name evidence="2" type="ORF">F7731_03310</name>
</gene>
<evidence type="ECO:0000313" key="3">
    <source>
        <dbReference type="Proteomes" id="UP000481030"/>
    </source>
</evidence>
<feature type="domain" description="Amidohydrolase 3" evidence="1">
    <location>
        <begin position="409"/>
        <end position="507"/>
    </location>
</feature>
<dbReference type="SUPFAM" id="SSF51556">
    <property type="entry name" value="Metallo-dependent hydrolases"/>
    <property type="match status" value="1"/>
</dbReference>
<dbReference type="InterPro" id="IPR032466">
    <property type="entry name" value="Metal_Hydrolase"/>
</dbReference>
<dbReference type="GO" id="GO:0016811">
    <property type="term" value="F:hydrolase activity, acting on carbon-nitrogen (but not peptide) bonds, in linear amides"/>
    <property type="evidence" value="ECO:0007669"/>
    <property type="project" value="InterPro"/>
</dbReference>
<dbReference type="PANTHER" id="PTHR11647:SF1">
    <property type="entry name" value="COLLAPSIN RESPONSE MEDIATOR PROTEIN"/>
    <property type="match status" value="1"/>
</dbReference>
<dbReference type="EMBL" id="WBOS01000001">
    <property type="protein sequence ID" value="KAB2338596.1"/>
    <property type="molecule type" value="Genomic_DNA"/>
</dbReference>
<dbReference type="Proteomes" id="UP000481030">
    <property type="component" value="Unassembled WGS sequence"/>
</dbReference>
<dbReference type="GO" id="GO:0016812">
    <property type="term" value="F:hydrolase activity, acting on carbon-nitrogen (but not peptide) bonds, in cyclic amides"/>
    <property type="evidence" value="ECO:0007669"/>
    <property type="project" value="TreeGrafter"/>
</dbReference>
<evidence type="ECO:0000313" key="2">
    <source>
        <dbReference type="EMBL" id="KAB2338596.1"/>
    </source>
</evidence>
<dbReference type="Gene3D" id="3.20.20.140">
    <property type="entry name" value="Metal-dependent hydrolases"/>
    <property type="match status" value="1"/>
</dbReference>
<comment type="caution">
    <text evidence="2">The sequence shown here is derived from an EMBL/GenBank/DDBJ whole genome shotgun (WGS) entry which is preliminary data.</text>
</comment>
<protein>
    <submittedName>
        <fullName evidence="2">D-aminoacylase</fullName>
    </submittedName>
</protein>
<dbReference type="Pfam" id="PF07969">
    <property type="entry name" value="Amidohydro_3"/>
    <property type="match status" value="2"/>
</dbReference>
<accession>A0A6L3VAA1</accession>
<name>A0A6L3VAA1_9BACI</name>
<dbReference type="InterPro" id="IPR023100">
    <property type="entry name" value="D-aminoacylase_insert_dom_sf"/>
</dbReference>
<dbReference type="OrthoDB" id="9775607at2"/>
<dbReference type="PANTHER" id="PTHR11647">
    <property type="entry name" value="HYDRANTOINASE/DIHYDROPYRIMIDINASE FAMILY MEMBER"/>
    <property type="match status" value="1"/>
</dbReference>
<dbReference type="InterPro" id="IPR013108">
    <property type="entry name" value="Amidohydro_3"/>
</dbReference>
<dbReference type="Gene3D" id="2.30.40.10">
    <property type="entry name" value="Urease, subunit C, domain 1"/>
    <property type="match status" value="1"/>
</dbReference>
<dbReference type="CDD" id="cd01297">
    <property type="entry name" value="D-aminoacylase"/>
    <property type="match status" value="1"/>
</dbReference>